<gene>
    <name evidence="1" type="primary">WBGene00276538</name>
</gene>
<organism evidence="1 2">
    <name type="scientific">Pristionchus pacificus</name>
    <name type="common">Parasitic nematode worm</name>
    <dbReference type="NCBI Taxonomy" id="54126"/>
    <lineage>
        <taxon>Eukaryota</taxon>
        <taxon>Metazoa</taxon>
        <taxon>Ecdysozoa</taxon>
        <taxon>Nematoda</taxon>
        <taxon>Chromadorea</taxon>
        <taxon>Rhabditida</taxon>
        <taxon>Rhabditina</taxon>
        <taxon>Diplogasteromorpha</taxon>
        <taxon>Diplogasteroidea</taxon>
        <taxon>Neodiplogasteridae</taxon>
        <taxon>Pristionchus</taxon>
    </lineage>
</organism>
<reference evidence="2" key="1">
    <citation type="journal article" date="2008" name="Nat. Genet.">
        <title>The Pristionchus pacificus genome provides a unique perspective on nematode lifestyle and parasitism.</title>
        <authorList>
            <person name="Dieterich C."/>
            <person name="Clifton S.W."/>
            <person name="Schuster L.N."/>
            <person name="Chinwalla A."/>
            <person name="Delehaunty K."/>
            <person name="Dinkelacker I."/>
            <person name="Fulton L."/>
            <person name="Fulton R."/>
            <person name="Godfrey J."/>
            <person name="Minx P."/>
            <person name="Mitreva M."/>
            <person name="Roeseler W."/>
            <person name="Tian H."/>
            <person name="Witte H."/>
            <person name="Yang S.P."/>
            <person name="Wilson R.K."/>
            <person name="Sommer R.J."/>
        </authorList>
    </citation>
    <scope>NUCLEOTIDE SEQUENCE [LARGE SCALE GENOMIC DNA]</scope>
    <source>
        <strain evidence="2">PS312</strain>
    </source>
</reference>
<dbReference type="AlphaFoldDB" id="A0A2A6B4I1"/>
<sequence>DLNFIFRGCTSFINILKAFDHKFLCCKNNVVHGDVAKECESQTYHFKTNTDCKAGQTKVAKDDKYFLCCNKGFLTASPHQ</sequence>
<reference evidence="1" key="2">
    <citation type="submission" date="2022-06" db="UniProtKB">
        <authorList>
            <consortium name="EnsemblMetazoa"/>
        </authorList>
    </citation>
    <scope>IDENTIFICATION</scope>
    <source>
        <strain evidence="1">PS312</strain>
    </source>
</reference>
<dbReference type="EnsemblMetazoa" id="PPA38169.1">
    <property type="protein sequence ID" value="PPA38169.1"/>
    <property type="gene ID" value="WBGene00276538"/>
</dbReference>
<protein>
    <submittedName>
        <fullName evidence="1">Uncharacterized protein</fullName>
    </submittedName>
</protein>
<evidence type="ECO:0000313" key="1">
    <source>
        <dbReference type="EnsemblMetazoa" id="PPA38169.1"/>
    </source>
</evidence>
<name>A0A2A6B4I1_PRIPA</name>
<dbReference type="Proteomes" id="UP000005239">
    <property type="component" value="Unassembled WGS sequence"/>
</dbReference>
<evidence type="ECO:0000313" key="2">
    <source>
        <dbReference type="Proteomes" id="UP000005239"/>
    </source>
</evidence>
<accession>A0A2A6B4I1</accession>
<proteinExistence type="predicted"/>
<accession>A0A8R1UQJ1</accession>
<keyword evidence="2" id="KW-1185">Reference proteome</keyword>